<dbReference type="OrthoDB" id="9810303at2"/>
<dbReference type="STRING" id="1841610.A6X21_13205"/>
<accession>A0A1C3E5V2</accession>
<protein>
    <submittedName>
        <fullName evidence="2">Dolichyl-phosphate mannose synthase</fullName>
    </submittedName>
</protein>
<dbReference type="Proteomes" id="UP000094828">
    <property type="component" value="Unassembled WGS sequence"/>
</dbReference>
<dbReference type="RefSeq" id="WP_068852085.1">
    <property type="nucleotide sequence ID" value="NZ_LYDR01000152.1"/>
</dbReference>
<comment type="caution">
    <text evidence="2">The sequence shown here is derived from an EMBL/GenBank/DDBJ whole genome shotgun (WGS) entry which is preliminary data.</text>
</comment>
<dbReference type="Gene3D" id="3.90.550.10">
    <property type="entry name" value="Spore Coat Polysaccharide Biosynthesis Protein SpsA, Chain A"/>
    <property type="match status" value="1"/>
</dbReference>
<dbReference type="Pfam" id="PF00535">
    <property type="entry name" value="Glycos_transf_2"/>
    <property type="match status" value="1"/>
</dbReference>
<dbReference type="PANTHER" id="PTHR48090:SF7">
    <property type="entry name" value="RFBJ PROTEIN"/>
    <property type="match status" value="1"/>
</dbReference>
<dbReference type="InterPro" id="IPR050256">
    <property type="entry name" value="Glycosyltransferase_2"/>
</dbReference>
<evidence type="ECO:0000313" key="3">
    <source>
        <dbReference type="Proteomes" id="UP000094828"/>
    </source>
</evidence>
<gene>
    <name evidence="2" type="ORF">A6X21_13205</name>
</gene>
<dbReference type="SUPFAM" id="SSF53448">
    <property type="entry name" value="Nucleotide-diphospho-sugar transferases"/>
    <property type="match status" value="1"/>
</dbReference>
<evidence type="ECO:0000259" key="1">
    <source>
        <dbReference type="Pfam" id="PF00535"/>
    </source>
</evidence>
<organism evidence="2 3">
    <name type="scientific">Planctopirus hydrillae</name>
    <dbReference type="NCBI Taxonomy" id="1841610"/>
    <lineage>
        <taxon>Bacteria</taxon>
        <taxon>Pseudomonadati</taxon>
        <taxon>Planctomycetota</taxon>
        <taxon>Planctomycetia</taxon>
        <taxon>Planctomycetales</taxon>
        <taxon>Planctomycetaceae</taxon>
        <taxon>Planctopirus</taxon>
    </lineage>
</organism>
<proteinExistence type="predicted"/>
<dbReference type="EMBL" id="LYDR01000152">
    <property type="protein sequence ID" value="ODA28635.1"/>
    <property type="molecule type" value="Genomic_DNA"/>
</dbReference>
<dbReference type="PANTHER" id="PTHR48090">
    <property type="entry name" value="UNDECAPRENYL-PHOSPHATE 4-DEOXY-4-FORMAMIDO-L-ARABINOSE TRANSFERASE-RELATED"/>
    <property type="match status" value="1"/>
</dbReference>
<reference evidence="2 3" key="1">
    <citation type="submission" date="2016-05" db="EMBL/GenBank/DDBJ databases">
        <title>Genomic and physiological characterization of Planctopirus sp. isolated from fresh water lake.</title>
        <authorList>
            <person name="Subhash Y."/>
            <person name="Ramana C."/>
        </authorList>
    </citation>
    <scope>NUCLEOTIDE SEQUENCE [LARGE SCALE GENOMIC DNA]</scope>
    <source>
        <strain evidence="2 3">JC280</strain>
    </source>
</reference>
<name>A0A1C3E5V2_9PLAN</name>
<dbReference type="AlphaFoldDB" id="A0A1C3E5V2"/>
<feature type="domain" description="Glycosyltransferase 2-like" evidence="1">
    <location>
        <begin position="16"/>
        <end position="177"/>
    </location>
</feature>
<keyword evidence="3" id="KW-1185">Reference proteome</keyword>
<evidence type="ECO:0000313" key="2">
    <source>
        <dbReference type="EMBL" id="ODA28635.1"/>
    </source>
</evidence>
<sequence>MVKPAIFEKYRVLTALPVYNEARHVHEVLSVVRKYSDDILVVNDGSTDGTAEVLAELAGIHVVHHSQNQGYGAGLRTAFDYALAHHYDALVTIDCDGQHEPRLIPELVAALYPESGDTVDIVSGSRYLQRFPGDSLPPADRRRINREITAYLNEILHWNLTDTFCGFKAYRVPSLKKFQITDLGYAMPLQLWVQAAAAGMRIVEFPVPLVYLEEERSFGGSLDDSVRRKAHYEAVIHQALIETGLFKMGVSDHQQIVLNQI</sequence>
<dbReference type="CDD" id="cd04179">
    <property type="entry name" value="DPM_DPG-synthase_like"/>
    <property type="match status" value="1"/>
</dbReference>
<dbReference type="InterPro" id="IPR029044">
    <property type="entry name" value="Nucleotide-diphossugar_trans"/>
</dbReference>
<dbReference type="InterPro" id="IPR001173">
    <property type="entry name" value="Glyco_trans_2-like"/>
</dbReference>